<keyword evidence="1" id="KW-1133">Transmembrane helix</keyword>
<gene>
    <name evidence="2" type="ORF">AR686_01510</name>
</gene>
<dbReference type="EMBL" id="LMAI01000002">
    <property type="protein sequence ID" value="KUJ57480.1"/>
    <property type="molecule type" value="Genomic_DNA"/>
</dbReference>
<accession>A0A117KCD8</accession>
<proteinExistence type="predicted"/>
<keyword evidence="1" id="KW-0812">Transmembrane</keyword>
<sequence>MNTSKNNIEYQIKKQINEREIAPSRDLWSEIETQTQTQNVNNSQTKKVNWFLVAACLVLTLSLGAVLFFDEDSKPNVQVAETNNTEVLKENPVKTEATNSPEIIQQNQEKYVELKSNSPQIKSEMGTSEIITEKKELPMIKENSKEIAVQMSQIPAEKILAKTDSAKVQQVKKKRYVDPSTLLFSVEHKDVIEKTKGGSNVATIDLNTK</sequence>
<protein>
    <submittedName>
        <fullName evidence="2">Uncharacterized protein</fullName>
    </submittedName>
</protein>
<organism evidence="2 3">
    <name type="scientific">Chryseobacterium aquaticum subsp. greenlandense</name>
    <dbReference type="NCBI Taxonomy" id="345663"/>
    <lineage>
        <taxon>Bacteria</taxon>
        <taxon>Pseudomonadati</taxon>
        <taxon>Bacteroidota</taxon>
        <taxon>Flavobacteriia</taxon>
        <taxon>Flavobacteriales</taxon>
        <taxon>Weeksellaceae</taxon>
        <taxon>Chryseobacterium group</taxon>
        <taxon>Chryseobacterium</taxon>
    </lineage>
</organism>
<dbReference type="RefSeq" id="WP_059135490.1">
    <property type="nucleotide sequence ID" value="NZ_LMAI01000002.1"/>
</dbReference>
<evidence type="ECO:0000313" key="2">
    <source>
        <dbReference type="EMBL" id="KUJ57480.1"/>
    </source>
</evidence>
<comment type="caution">
    <text evidence="2">The sequence shown here is derived from an EMBL/GenBank/DDBJ whole genome shotgun (WGS) entry which is preliminary data.</text>
</comment>
<dbReference type="AlphaFoldDB" id="A0A117KCD8"/>
<evidence type="ECO:0000313" key="3">
    <source>
        <dbReference type="Proteomes" id="UP000054388"/>
    </source>
</evidence>
<name>A0A117KCD8_9FLAO</name>
<dbReference type="Proteomes" id="UP000054388">
    <property type="component" value="Unassembled WGS sequence"/>
</dbReference>
<evidence type="ECO:0000256" key="1">
    <source>
        <dbReference type="SAM" id="Phobius"/>
    </source>
</evidence>
<keyword evidence="1" id="KW-0472">Membrane</keyword>
<feature type="transmembrane region" description="Helical" evidence="1">
    <location>
        <begin position="48"/>
        <end position="69"/>
    </location>
</feature>
<reference evidence="2 3" key="1">
    <citation type="submission" date="2015-10" db="EMBL/GenBank/DDBJ databases">
        <title>Genome sequence of Chryseobacterium greenlandense.</title>
        <authorList>
            <person name="Newman J."/>
            <person name="Fischer K."/>
            <person name="Miller J."/>
        </authorList>
    </citation>
    <scope>NUCLEOTIDE SEQUENCE [LARGE SCALE GENOMIC DNA]</scope>
    <source>
        <strain evidence="2 3">UMB34</strain>
    </source>
</reference>